<reference evidence="1 2" key="1">
    <citation type="submission" date="2024-02" db="EMBL/GenBank/DDBJ databases">
        <title>de novo genome assembly of Solanum bulbocastanum strain 11H21.</title>
        <authorList>
            <person name="Hosaka A.J."/>
        </authorList>
    </citation>
    <scope>NUCLEOTIDE SEQUENCE [LARGE SCALE GENOMIC DNA]</scope>
    <source>
        <tissue evidence="1">Young leaves</tissue>
    </source>
</reference>
<dbReference type="AlphaFoldDB" id="A0AAN8SRL9"/>
<proteinExistence type="predicted"/>
<evidence type="ECO:0000313" key="2">
    <source>
        <dbReference type="Proteomes" id="UP001371456"/>
    </source>
</evidence>
<dbReference type="PANTHER" id="PTHR34222:SF33">
    <property type="entry name" value="RETROTRANSPOSON GAG DOMAIN-CONTAINING PROTEIN"/>
    <property type="match status" value="1"/>
</dbReference>
<evidence type="ECO:0000313" key="1">
    <source>
        <dbReference type="EMBL" id="KAK6774080.1"/>
    </source>
</evidence>
<organism evidence="1 2">
    <name type="scientific">Solanum bulbocastanum</name>
    <name type="common">Wild potato</name>
    <dbReference type="NCBI Taxonomy" id="147425"/>
    <lineage>
        <taxon>Eukaryota</taxon>
        <taxon>Viridiplantae</taxon>
        <taxon>Streptophyta</taxon>
        <taxon>Embryophyta</taxon>
        <taxon>Tracheophyta</taxon>
        <taxon>Spermatophyta</taxon>
        <taxon>Magnoliopsida</taxon>
        <taxon>eudicotyledons</taxon>
        <taxon>Gunneridae</taxon>
        <taxon>Pentapetalae</taxon>
        <taxon>asterids</taxon>
        <taxon>lamiids</taxon>
        <taxon>Solanales</taxon>
        <taxon>Solanaceae</taxon>
        <taxon>Solanoideae</taxon>
        <taxon>Solaneae</taxon>
        <taxon>Solanum</taxon>
    </lineage>
</organism>
<name>A0AAN8SRL9_SOLBU</name>
<dbReference type="EMBL" id="JBANQN010000012">
    <property type="protein sequence ID" value="KAK6774080.1"/>
    <property type="molecule type" value="Genomic_DNA"/>
</dbReference>
<accession>A0AAN8SRL9</accession>
<protein>
    <submittedName>
        <fullName evidence="1">Uncharacterized protein</fullName>
    </submittedName>
</protein>
<keyword evidence="2" id="KW-1185">Reference proteome</keyword>
<gene>
    <name evidence="1" type="ORF">RDI58_029319</name>
</gene>
<dbReference type="PANTHER" id="PTHR34222">
    <property type="entry name" value="GAG_PRE-INTEGRS DOMAIN-CONTAINING PROTEIN"/>
    <property type="match status" value="1"/>
</dbReference>
<dbReference type="Proteomes" id="UP001371456">
    <property type="component" value="Unassembled WGS sequence"/>
</dbReference>
<comment type="caution">
    <text evidence="1">The sequence shown here is derived from an EMBL/GenBank/DDBJ whole genome shotgun (WGS) entry which is preliminary data.</text>
</comment>
<sequence>MEQVQWHSVVMVAQLSLSNEIADSVIYSKTTKDLLQELKDRFGQSNSAQLYYLQKELSDLVQRSNDITGYFTKNKRLWDELDALNTSVNCTCYCQCGEKAKMGKSLQDERLIQFLMGLNDVYAAEKSNILMLSPLPSVNHTYSLLMQDEKQREVYMSSYYPGNSVSFLAINQTTLG</sequence>